<dbReference type="SUPFAM" id="SSF81901">
    <property type="entry name" value="HCP-like"/>
    <property type="match status" value="3"/>
</dbReference>
<proteinExistence type="predicted"/>
<reference evidence="1 2" key="1">
    <citation type="submission" date="2019-03" db="EMBL/GenBank/DDBJ databases">
        <title>Lake Tanganyika Metagenome-Assembled Genomes (MAGs).</title>
        <authorList>
            <person name="Tran P."/>
        </authorList>
    </citation>
    <scope>NUCLEOTIDE SEQUENCE [LARGE SCALE GENOMIC DNA]</scope>
    <source>
        <strain evidence="1">K_DeepCast_65m_m2_236</strain>
    </source>
</reference>
<organism evidence="1 2">
    <name type="scientific">Candidatus Tanganyikabacteria bacterium</name>
    <dbReference type="NCBI Taxonomy" id="2961651"/>
    <lineage>
        <taxon>Bacteria</taxon>
        <taxon>Bacillati</taxon>
        <taxon>Candidatus Sericytochromatia</taxon>
        <taxon>Candidatus Tanganyikabacteria</taxon>
    </lineage>
</organism>
<dbReference type="InterPro" id="IPR050767">
    <property type="entry name" value="Sel1_AlgK"/>
</dbReference>
<dbReference type="Proteomes" id="UP000703893">
    <property type="component" value="Unassembled WGS sequence"/>
</dbReference>
<evidence type="ECO:0000313" key="1">
    <source>
        <dbReference type="EMBL" id="MBM3274494.1"/>
    </source>
</evidence>
<dbReference type="Gene3D" id="1.25.40.10">
    <property type="entry name" value="Tetratricopeptide repeat domain"/>
    <property type="match status" value="3"/>
</dbReference>
<dbReference type="InterPro" id="IPR011990">
    <property type="entry name" value="TPR-like_helical_dom_sf"/>
</dbReference>
<dbReference type="Pfam" id="PF08238">
    <property type="entry name" value="Sel1"/>
    <property type="match status" value="8"/>
</dbReference>
<accession>A0A937X214</accession>
<dbReference type="PANTHER" id="PTHR11102">
    <property type="entry name" value="SEL-1-LIKE PROTEIN"/>
    <property type="match status" value="1"/>
</dbReference>
<dbReference type="InterPro" id="IPR006597">
    <property type="entry name" value="Sel1-like"/>
</dbReference>
<name>A0A937X214_9BACT</name>
<sequence length="545" mass="58241">MSHVNLGIVLAAAILAISTASTPPHPLGSGVGKAMAAAKDAVKRYHEAAAARGDGQAAWWLAEHSEGGESVRWLEVAANRGVPVAFGILAWRYEVGHDVTKDDAASLKWVTAGVKAGDTASFEGMADRLRDGRGVRAALPEALALYAKVQPDEDEEAISVLLAQGRPFATFGDFLANLRSRSEAGDGTASYALYTLTYERFGIPAGTLADALPYCVLAAEQGHAEAQNELGNWYLQGADGALVADRSKAFTWFLRASSKDYAPAMISLAHWWESAPGSGRDPDQVMKHLRAAAMTGDANAQIALAERLATGMAPGQTDPVYPVDFAESLLLLRKAANQGHAQAMYFLALHLLDGRPFARDPGGAARWLEKAEGLGHTDAMGVLARLHEDGVGVERNLSRAFALNQKAGLRLRVGHAYRDGRGVAANPVLALERFIDEAEARVDEPAEVLPWLGMMFEAGQGVARDESAARALYAASHTAAGEVLLARLEESRPGATLQSRLEAYRDALSGLLGQAFQVPADPARALGFYRKAVADYLERFEYEAQ</sequence>
<dbReference type="PANTHER" id="PTHR11102:SF160">
    <property type="entry name" value="ERAD-ASSOCIATED E3 UBIQUITIN-PROTEIN LIGASE COMPONENT HRD3"/>
    <property type="match status" value="1"/>
</dbReference>
<protein>
    <submittedName>
        <fullName evidence="1">Sel1 repeat family protein</fullName>
    </submittedName>
</protein>
<dbReference type="EMBL" id="VGJX01000233">
    <property type="protein sequence ID" value="MBM3274494.1"/>
    <property type="molecule type" value="Genomic_DNA"/>
</dbReference>
<dbReference type="AlphaFoldDB" id="A0A937X214"/>
<gene>
    <name evidence="1" type="ORF">FJZ00_05045</name>
</gene>
<dbReference type="SMART" id="SM00671">
    <property type="entry name" value="SEL1"/>
    <property type="match status" value="6"/>
</dbReference>
<evidence type="ECO:0000313" key="2">
    <source>
        <dbReference type="Proteomes" id="UP000703893"/>
    </source>
</evidence>
<comment type="caution">
    <text evidence="1">The sequence shown here is derived from an EMBL/GenBank/DDBJ whole genome shotgun (WGS) entry which is preliminary data.</text>
</comment>